<evidence type="ECO:0000313" key="2">
    <source>
        <dbReference type="Proteomes" id="UP000266723"/>
    </source>
</evidence>
<proteinExistence type="predicted"/>
<dbReference type="EMBL" id="QGKV02001507">
    <property type="protein sequence ID" value="KAF3533944.1"/>
    <property type="molecule type" value="Genomic_DNA"/>
</dbReference>
<evidence type="ECO:0000313" key="1">
    <source>
        <dbReference type="EMBL" id="KAF3533944.1"/>
    </source>
</evidence>
<comment type="caution">
    <text evidence="1">The sequence shown here is derived from an EMBL/GenBank/DDBJ whole genome shotgun (WGS) entry which is preliminary data.</text>
</comment>
<reference evidence="1 2" key="1">
    <citation type="journal article" date="2020" name="BMC Genomics">
        <title>Intraspecific diversification of the crop wild relative Brassica cretica Lam. using demographic model selection.</title>
        <authorList>
            <person name="Kioukis A."/>
            <person name="Michalopoulou V.A."/>
            <person name="Briers L."/>
            <person name="Pirintsos S."/>
            <person name="Studholme D.J."/>
            <person name="Pavlidis P."/>
            <person name="Sarris P.F."/>
        </authorList>
    </citation>
    <scope>NUCLEOTIDE SEQUENCE [LARGE SCALE GENOMIC DNA]</scope>
    <source>
        <strain evidence="2">cv. PFS-1207/04</strain>
    </source>
</reference>
<keyword evidence="2" id="KW-1185">Reference proteome</keyword>
<gene>
    <name evidence="1" type="ORF">DY000_02044065</name>
</gene>
<accession>A0ABQ7BP14</accession>
<organism evidence="1 2">
    <name type="scientific">Brassica cretica</name>
    <name type="common">Mustard</name>
    <dbReference type="NCBI Taxonomy" id="69181"/>
    <lineage>
        <taxon>Eukaryota</taxon>
        <taxon>Viridiplantae</taxon>
        <taxon>Streptophyta</taxon>
        <taxon>Embryophyta</taxon>
        <taxon>Tracheophyta</taxon>
        <taxon>Spermatophyta</taxon>
        <taxon>Magnoliopsida</taxon>
        <taxon>eudicotyledons</taxon>
        <taxon>Gunneridae</taxon>
        <taxon>Pentapetalae</taxon>
        <taxon>rosids</taxon>
        <taxon>malvids</taxon>
        <taxon>Brassicales</taxon>
        <taxon>Brassicaceae</taxon>
        <taxon>Brassiceae</taxon>
        <taxon>Brassica</taxon>
    </lineage>
</organism>
<dbReference type="Proteomes" id="UP000266723">
    <property type="component" value="Unassembled WGS sequence"/>
</dbReference>
<sequence length="184" mass="20792">MGGGGQSFPYLSDILPICAPLDLPHLSLFLPYCNQSQRKEEEEEKAIVIAKSIQCIKNSPHDLVNTMDLNKAIAIMIFLIKITLLSRTLMKSNSKNCNWGMSFPEYGKLMHLVKSSEKLTCLRFPKTTTYKEEVNKTEDKKIKKRELQWDEPAAAQVSRDRSSHLGVPHFLQSDLVLTATNLGL</sequence>
<protein>
    <submittedName>
        <fullName evidence="1">Uncharacterized protein</fullName>
    </submittedName>
</protein>
<name>A0ABQ7BP14_BRACR</name>